<evidence type="ECO:0000313" key="3">
    <source>
        <dbReference type="Proteomes" id="UP000286934"/>
    </source>
</evidence>
<keyword evidence="1" id="KW-0732">Signal</keyword>
<evidence type="ECO:0008006" key="4">
    <source>
        <dbReference type="Google" id="ProtNLM"/>
    </source>
</evidence>
<comment type="caution">
    <text evidence="2">The sequence shown here is derived from an EMBL/GenBank/DDBJ whole genome shotgun (WGS) entry which is preliminary data.</text>
</comment>
<proteinExistence type="predicted"/>
<organism evidence="2 3">
    <name type="scientific">Aliidiomarina shirensis</name>
    <dbReference type="NCBI Taxonomy" id="1048642"/>
    <lineage>
        <taxon>Bacteria</taxon>
        <taxon>Pseudomonadati</taxon>
        <taxon>Pseudomonadota</taxon>
        <taxon>Gammaproteobacteria</taxon>
        <taxon>Alteromonadales</taxon>
        <taxon>Idiomarinaceae</taxon>
        <taxon>Aliidiomarina</taxon>
    </lineage>
</organism>
<dbReference type="OrthoDB" id="6401123at2"/>
<dbReference type="InterPro" id="IPR042307">
    <property type="entry name" value="Reeler_sf"/>
</dbReference>
<evidence type="ECO:0000256" key="1">
    <source>
        <dbReference type="SAM" id="SignalP"/>
    </source>
</evidence>
<feature type="chain" id="PRO_5019577056" description="Reelin domain-containing protein" evidence="1">
    <location>
        <begin position="30"/>
        <end position="193"/>
    </location>
</feature>
<dbReference type="AlphaFoldDB" id="A0A432WQA5"/>
<dbReference type="RefSeq" id="WP_126808412.1">
    <property type="nucleotide sequence ID" value="NZ_PIPP01000005.1"/>
</dbReference>
<dbReference type="Proteomes" id="UP000286934">
    <property type="component" value="Unassembled WGS sequence"/>
</dbReference>
<evidence type="ECO:0000313" key="2">
    <source>
        <dbReference type="EMBL" id="RUO35973.1"/>
    </source>
</evidence>
<protein>
    <recommendedName>
        <fullName evidence="4">Reelin domain-containing protein</fullName>
    </recommendedName>
</protein>
<dbReference type="Gene3D" id="2.60.40.4060">
    <property type="entry name" value="Reeler domain"/>
    <property type="match status" value="1"/>
</dbReference>
<accession>A0A432WQA5</accession>
<sequence>MKYLSLKPTRSLWVLAVSVLACSIWPVAAFPEGPPPAHTGANGQPDCSVCHFAGPEPTANSGLTITSFPQEVSPGAVYELKLQLLGPEQRAGGFQVAIVNTETARVSVGEWIVDENQRIDSENDIVYLGHSEPKSAVHDDGSGEMLTEWILRWRAPSENPGPLRIIAAAVASDHDESPLGDAVYVFKTSLNDE</sequence>
<dbReference type="NCBIfam" id="NF041895">
    <property type="entry name" value="choice_anch_V"/>
    <property type="match status" value="1"/>
</dbReference>
<name>A0A432WQA5_9GAMM</name>
<reference evidence="3" key="1">
    <citation type="journal article" date="2018" name="Front. Microbiol.">
        <title>Genome-Based Analysis Reveals the Taxonomy and Diversity of the Family Idiomarinaceae.</title>
        <authorList>
            <person name="Liu Y."/>
            <person name="Lai Q."/>
            <person name="Shao Z."/>
        </authorList>
    </citation>
    <scope>NUCLEOTIDE SEQUENCE [LARGE SCALE GENOMIC DNA]</scope>
    <source>
        <strain evidence="3">AIS</strain>
    </source>
</reference>
<keyword evidence="3" id="KW-1185">Reference proteome</keyword>
<feature type="signal peptide" evidence="1">
    <location>
        <begin position="1"/>
        <end position="29"/>
    </location>
</feature>
<gene>
    <name evidence="2" type="ORF">CWE13_10550</name>
</gene>
<dbReference type="PROSITE" id="PS51257">
    <property type="entry name" value="PROKAR_LIPOPROTEIN"/>
    <property type="match status" value="1"/>
</dbReference>
<dbReference type="EMBL" id="PIPP01000005">
    <property type="protein sequence ID" value="RUO35973.1"/>
    <property type="molecule type" value="Genomic_DNA"/>
</dbReference>